<dbReference type="InterPro" id="IPR001296">
    <property type="entry name" value="Glyco_trans_1"/>
</dbReference>
<dbReference type="OrthoDB" id="1046785at2"/>
<evidence type="ECO:0000313" key="2">
    <source>
        <dbReference type="EMBL" id="GCB35513.1"/>
    </source>
</evidence>
<dbReference type="Gene3D" id="3.40.50.2000">
    <property type="entry name" value="Glycogen Phosphorylase B"/>
    <property type="match status" value="2"/>
</dbReference>
<dbReference type="EMBL" id="BHWB01000006">
    <property type="protein sequence ID" value="GCB35513.1"/>
    <property type="molecule type" value="Genomic_DNA"/>
</dbReference>
<dbReference type="AlphaFoldDB" id="A0A401LVG6"/>
<accession>A0A401LVG6</accession>
<dbReference type="InterPro" id="IPR050194">
    <property type="entry name" value="Glycosyltransferase_grp1"/>
</dbReference>
<dbReference type="PANTHER" id="PTHR45947">
    <property type="entry name" value="SULFOQUINOVOSYL TRANSFERASE SQD2"/>
    <property type="match status" value="1"/>
</dbReference>
<dbReference type="Pfam" id="PF00534">
    <property type="entry name" value="Glycos_transf_1"/>
    <property type="match status" value="1"/>
</dbReference>
<proteinExistence type="predicted"/>
<comment type="caution">
    <text evidence="2">The sequence shown here is derived from an EMBL/GenBank/DDBJ whole genome shotgun (WGS) entry which is preliminary data.</text>
</comment>
<evidence type="ECO:0000259" key="1">
    <source>
        <dbReference type="Pfam" id="PF00534"/>
    </source>
</evidence>
<dbReference type="PANTHER" id="PTHR45947:SF3">
    <property type="entry name" value="SULFOQUINOVOSYL TRANSFERASE SQD2"/>
    <property type="match status" value="1"/>
</dbReference>
<reference evidence="2 3" key="1">
    <citation type="submission" date="2018-10" db="EMBL/GenBank/DDBJ databases">
        <title>Draft Genome Sequence of Bacteroides sp. KCTC 15687.</title>
        <authorList>
            <person name="Yu S.Y."/>
            <person name="Kim J.S."/>
            <person name="Oh B.S."/>
            <person name="Park S.H."/>
            <person name="Kang S.W."/>
            <person name="Park J.E."/>
            <person name="Choi S.H."/>
            <person name="Han K.I."/>
            <person name="Lee K.C."/>
            <person name="Eom M.K."/>
            <person name="Suh M.K."/>
            <person name="Lee D.H."/>
            <person name="Yoon H."/>
            <person name="Kim B."/>
            <person name="Yang S.J."/>
            <person name="Lee J.S."/>
            <person name="Lee J.H."/>
        </authorList>
    </citation>
    <scope>NUCLEOTIDE SEQUENCE [LARGE SCALE GENOMIC DNA]</scope>
    <source>
        <strain evidence="2 3">KCTC 15687</strain>
    </source>
</reference>
<dbReference type="SUPFAM" id="SSF53756">
    <property type="entry name" value="UDP-Glycosyltransferase/glycogen phosphorylase"/>
    <property type="match status" value="1"/>
</dbReference>
<dbReference type="GO" id="GO:0016757">
    <property type="term" value="F:glycosyltransferase activity"/>
    <property type="evidence" value="ECO:0007669"/>
    <property type="project" value="InterPro"/>
</dbReference>
<feature type="domain" description="Glycosyl transferase family 1" evidence="1">
    <location>
        <begin position="218"/>
        <end position="391"/>
    </location>
</feature>
<keyword evidence="2" id="KW-0808">Transferase</keyword>
<evidence type="ECO:0000313" key="3">
    <source>
        <dbReference type="Proteomes" id="UP000288079"/>
    </source>
</evidence>
<dbReference type="Proteomes" id="UP000288079">
    <property type="component" value="Unassembled WGS sequence"/>
</dbReference>
<sequence>MTKKKIYIFNNNSRAAIYGIGTYIAQLIDCLKKEEIEFGLIYIHAAGEEVTVTEKEGYQLISIPSTNSCNSRGREYYTRNIAYLLKEFIPVEKGVEYIFHLNFMNNPTLVSNLRKMFKCKVILVAHYSNWSFTLLGDNLKLQQILKKRPKKRNYSEQNIVKDIKEDTKMITKCDKFVCIARHSMESFTSICRIDAKKIVLINNALKDCYIPVNEEQKRILRHKYYIQEGVPLLIFAGRLDEVKGIAYLIQAFRKVLETYKNARLLIAGDGNFNRWLKEAKDIWSQITFTGRLEKDVLYELYHIADMGIVSSLHEEFGFVAIEMMMNQLPIIVSDTGGLSEIVENDISGLKIPVMNDGKQQVIDAEALSAKMIQLIKQPGYAEILAENARKRFLKKYDLMIFREKMLNLYREV</sequence>
<keyword evidence="3" id="KW-1185">Reference proteome</keyword>
<organism evidence="2 3">
    <name type="scientific">Bacteroides faecalis</name>
    <dbReference type="NCBI Taxonomy" id="2447885"/>
    <lineage>
        <taxon>Bacteria</taxon>
        <taxon>Pseudomonadati</taxon>
        <taxon>Bacteroidota</taxon>
        <taxon>Bacteroidia</taxon>
        <taxon>Bacteroidales</taxon>
        <taxon>Bacteroidaceae</taxon>
        <taxon>Bacteroides</taxon>
    </lineage>
</organism>
<name>A0A401LVG6_9BACE</name>
<protein>
    <submittedName>
        <fullName evidence="2">Glycosyl transferase</fullName>
    </submittedName>
</protein>
<dbReference type="InterPro" id="IPR026419">
    <property type="entry name" value="Glyco_rSAM_CFB"/>
</dbReference>
<dbReference type="RefSeq" id="WP_125041425.1">
    <property type="nucleotide sequence ID" value="NZ_BHWB01000006.1"/>
</dbReference>
<gene>
    <name evidence="2" type="ORF">KGMB02408_24580</name>
</gene>
<dbReference type="CDD" id="cd03801">
    <property type="entry name" value="GT4_PimA-like"/>
    <property type="match status" value="1"/>
</dbReference>
<dbReference type="NCBIfam" id="TIGR04157">
    <property type="entry name" value="glyco_rSAM_CFB"/>
    <property type="match status" value="1"/>
</dbReference>